<organism evidence="1 2">
    <name type="scientific">Gigaspora rosea</name>
    <dbReference type="NCBI Taxonomy" id="44941"/>
    <lineage>
        <taxon>Eukaryota</taxon>
        <taxon>Fungi</taxon>
        <taxon>Fungi incertae sedis</taxon>
        <taxon>Mucoromycota</taxon>
        <taxon>Glomeromycotina</taxon>
        <taxon>Glomeromycetes</taxon>
        <taxon>Diversisporales</taxon>
        <taxon>Gigasporaceae</taxon>
        <taxon>Gigaspora</taxon>
    </lineage>
</organism>
<evidence type="ECO:0000313" key="2">
    <source>
        <dbReference type="Proteomes" id="UP000266673"/>
    </source>
</evidence>
<dbReference type="OrthoDB" id="6718656at2759"/>
<evidence type="ECO:0000313" key="1">
    <source>
        <dbReference type="EMBL" id="RIB08394.1"/>
    </source>
</evidence>
<protein>
    <recommendedName>
        <fullName evidence="3">Serine-threonine/tyrosine-protein kinase catalytic domain-containing protein</fullName>
    </recommendedName>
</protein>
<name>A0A397UDZ8_9GLOM</name>
<evidence type="ECO:0008006" key="3">
    <source>
        <dbReference type="Google" id="ProtNLM"/>
    </source>
</evidence>
<dbReference type="Proteomes" id="UP000266673">
    <property type="component" value="Unassembled WGS sequence"/>
</dbReference>
<gene>
    <name evidence="1" type="ORF">C2G38_2211769</name>
</gene>
<sequence length="85" mass="9927">MMNKCLDGEPQNRPTAEELANMLNKFEINLKDEKTNYLNNQLLNFRELPEPITINAGIDFKIIEFLSNASLQRIPFNNLQIFEEI</sequence>
<proteinExistence type="predicted"/>
<dbReference type="EMBL" id="QKWP01001514">
    <property type="protein sequence ID" value="RIB08394.1"/>
    <property type="molecule type" value="Genomic_DNA"/>
</dbReference>
<keyword evidence="2" id="KW-1185">Reference proteome</keyword>
<reference evidence="1 2" key="1">
    <citation type="submission" date="2018-06" db="EMBL/GenBank/DDBJ databases">
        <title>Comparative genomics reveals the genomic features of Rhizophagus irregularis, R. cerebriforme, R. diaphanum and Gigaspora rosea, and their symbiotic lifestyle signature.</title>
        <authorList>
            <person name="Morin E."/>
            <person name="San Clemente H."/>
            <person name="Chen E.C.H."/>
            <person name="De La Providencia I."/>
            <person name="Hainaut M."/>
            <person name="Kuo A."/>
            <person name="Kohler A."/>
            <person name="Murat C."/>
            <person name="Tang N."/>
            <person name="Roy S."/>
            <person name="Loubradou J."/>
            <person name="Henrissat B."/>
            <person name="Grigoriev I.V."/>
            <person name="Corradi N."/>
            <person name="Roux C."/>
            <person name="Martin F.M."/>
        </authorList>
    </citation>
    <scope>NUCLEOTIDE SEQUENCE [LARGE SCALE GENOMIC DNA]</scope>
    <source>
        <strain evidence="1 2">DAOM 194757</strain>
    </source>
</reference>
<accession>A0A397UDZ8</accession>
<comment type="caution">
    <text evidence="1">The sequence shown here is derived from an EMBL/GenBank/DDBJ whole genome shotgun (WGS) entry which is preliminary data.</text>
</comment>
<dbReference type="AlphaFoldDB" id="A0A397UDZ8"/>